<dbReference type="Gene3D" id="3.90.170.10">
    <property type="entry name" value="Adenylosuccinate Synthetase, subunit A, domain 3"/>
    <property type="match status" value="1"/>
</dbReference>
<dbReference type="HAMAP" id="MF_00011">
    <property type="entry name" value="Adenylosucc_synth"/>
    <property type="match status" value="1"/>
</dbReference>
<dbReference type="InterPro" id="IPR001114">
    <property type="entry name" value="Adenylosuccinate_synthetase"/>
</dbReference>
<feature type="binding site" description="in other chain" evidence="7">
    <location>
        <begin position="169"/>
        <end position="172"/>
    </location>
    <ligand>
        <name>IMP</name>
        <dbReference type="ChEBI" id="CHEBI:58053"/>
        <note>ligand shared between dimeric partners</note>
    </ligand>
</feature>
<evidence type="ECO:0000256" key="1">
    <source>
        <dbReference type="ARBA" id="ARBA00022598"/>
    </source>
</evidence>
<comment type="caution">
    <text evidence="7">Lacks conserved residue(s) required for the propagation of feature annotation.</text>
</comment>
<comment type="similarity">
    <text evidence="7">Belongs to the adenylosuccinate synthetase family.</text>
</comment>
<evidence type="ECO:0000313" key="9">
    <source>
        <dbReference type="Proteomes" id="UP000636918"/>
    </source>
</evidence>
<dbReference type="SUPFAM" id="SSF52540">
    <property type="entry name" value="P-loop containing nucleoside triphosphate hydrolases"/>
    <property type="match status" value="1"/>
</dbReference>
<protein>
    <recommendedName>
        <fullName evidence="7">Adenylosuccinate synthetase</fullName>
        <shortName evidence="7">AMPSase</shortName>
        <shortName evidence="7">AdSS</shortName>
        <ecNumber evidence="7">6.3.4.4</ecNumber>
    </recommendedName>
    <alternativeName>
        <fullName evidence="7">IMP--aspartate ligase</fullName>
    </alternativeName>
</protein>
<name>A0ABS1L4W1_9ACTN</name>
<feature type="binding site" evidence="7">
    <location>
        <position position="171"/>
    </location>
    <ligand>
        <name>Mg(2+)</name>
        <dbReference type="ChEBI" id="CHEBI:18420"/>
    </ligand>
</feature>
<keyword evidence="2 7" id="KW-0479">Metal-binding</keyword>
<dbReference type="EC" id="6.3.4.4" evidence="7"/>
<evidence type="ECO:0000256" key="5">
    <source>
        <dbReference type="ARBA" id="ARBA00022842"/>
    </source>
</evidence>
<dbReference type="Proteomes" id="UP000636918">
    <property type="component" value="Unassembled WGS sequence"/>
</dbReference>
<feature type="binding site" evidence="7">
    <location>
        <begin position="432"/>
        <end position="434"/>
    </location>
    <ligand>
        <name>GTP</name>
        <dbReference type="ChEBI" id="CHEBI:37565"/>
    </ligand>
</feature>
<comment type="subcellular location">
    <subcellularLocation>
        <location evidence="7">Cytoplasm</location>
    </subcellularLocation>
</comment>
<dbReference type="RefSeq" id="WP_307813789.1">
    <property type="nucleotide sequence ID" value="NZ_JAERSG010000001.1"/>
</dbReference>
<feature type="active site" description="Proton donor" evidence="7">
    <location>
        <position position="172"/>
    </location>
</feature>
<organism evidence="8 9">
    <name type="scientific">Nocardioides baculatus</name>
    <dbReference type="NCBI Taxonomy" id="2801337"/>
    <lineage>
        <taxon>Bacteria</taxon>
        <taxon>Bacillati</taxon>
        <taxon>Actinomycetota</taxon>
        <taxon>Actinomycetes</taxon>
        <taxon>Propionibacteriales</taxon>
        <taxon>Nocardioidaceae</taxon>
        <taxon>Nocardioides</taxon>
    </lineage>
</organism>
<dbReference type="PANTHER" id="PTHR11846">
    <property type="entry name" value="ADENYLOSUCCINATE SYNTHETASE"/>
    <property type="match status" value="1"/>
</dbReference>
<feature type="binding site" description="in other chain" evidence="7">
    <location>
        <position position="251"/>
    </location>
    <ligand>
        <name>IMP</name>
        <dbReference type="ChEBI" id="CHEBI:58053"/>
        <note>ligand shared between dimeric partners</note>
    </ligand>
</feature>
<feature type="binding site" evidence="7">
    <location>
        <begin position="400"/>
        <end position="406"/>
    </location>
    <ligand>
        <name>substrate</name>
    </ligand>
</feature>
<dbReference type="Pfam" id="PF00709">
    <property type="entry name" value="Adenylsucc_synt"/>
    <property type="match status" value="2"/>
</dbReference>
<dbReference type="SMART" id="SM00788">
    <property type="entry name" value="Adenylsucc_synt"/>
    <property type="match status" value="1"/>
</dbReference>
<dbReference type="InterPro" id="IPR042109">
    <property type="entry name" value="Adenylosuccinate_synth_dom1"/>
</dbReference>
<keyword evidence="4 7" id="KW-0658">Purine biosynthesis</keyword>
<keyword evidence="9" id="KW-1185">Reference proteome</keyword>
<dbReference type="PANTHER" id="PTHR11846:SF0">
    <property type="entry name" value="ADENYLOSUCCINATE SYNTHETASE"/>
    <property type="match status" value="1"/>
</dbReference>
<evidence type="ECO:0000256" key="2">
    <source>
        <dbReference type="ARBA" id="ARBA00022723"/>
    </source>
</evidence>
<feature type="binding site" description="in other chain" evidence="7">
    <location>
        <position position="311"/>
    </location>
    <ligand>
        <name>IMP</name>
        <dbReference type="ChEBI" id="CHEBI:58053"/>
        <note>ligand shared between dimeric partners</note>
    </ligand>
</feature>
<proteinExistence type="inferred from homology"/>
<comment type="cofactor">
    <cofactor evidence="7">
        <name>Mg(2+)</name>
        <dbReference type="ChEBI" id="CHEBI:18420"/>
    </cofactor>
    <text evidence="7">Binds 1 Mg(2+) ion per subunit.</text>
</comment>
<gene>
    <name evidence="7" type="primary">purA</name>
    <name evidence="8" type="ORF">JI751_03835</name>
</gene>
<reference evidence="8 9" key="1">
    <citation type="submission" date="2021-01" db="EMBL/GenBank/DDBJ databases">
        <title>Genome seq and assembly of Nocardiodes sp. G10.</title>
        <authorList>
            <person name="Chhetri G."/>
        </authorList>
    </citation>
    <scope>NUCLEOTIDE SEQUENCE [LARGE SCALE GENOMIC DNA]</scope>
    <source>
        <strain evidence="8 9">G10</strain>
    </source>
</reference>
<comment type="catalytic activity">
    <reaction evidence="7">
        <text>IMP + L-aspartate + GTP = N(6)-(1,2-dicarboxyethyl)-AMP + GDP + phosphate + 2 H(+)</text>
        <dbReference type="Rhea" id="RHEA:15753"/>
        <dbReference type="ChEBI" id="CHEBI:15378"/>
        <dbReference type="ChEBI" id="CHEBI:29991"/>
        <dbReference type="ChEBI" id="CHEBI:37565"/>
        <dbReference type="ChEBI" id="CHEBI:43474"/>
        <dbReference type="ChEBI" id="CHEBI:57567"/>
        <dbReference type="ChEBI" id="CHEBI:58053"/>
        <dbReference type="ChEBI" id="CHEBI:58189"/>
        <dbReference type="EC" id="6.3.4.4"/>
    </reaction>
</comment>
<keyword evidence="1 7" id="KW-0436">Ligase</keyword>
<dbReference type="EMBL" id="JAERSG010000001">
    <property type="protein sequence ID" value="MBL0746729.1"/>
    <property type="molecule type" value="Genomic_DNA"/>
</dbReference>
<feature type="binding site" evidence="7">
    <location>
        <begin position="171"/>
        <end position="173"/>
    </location>
    <ligand>
        <name>GTP</name>
        <dbReference type="ChEBI" id="CHEBI:37565"/>
    </ligand>
</feature>
<evidence type="ECO:0000256" key="7">
    <source>
        <dbReference type="HAMAP-Rule" id="MF_00011"/>
    </source>
</evidence>
<keyword evidence="3 7" id="KW-0547">Nucleotide-binding</keyword>
<feature type="binding site" evidence="7">
    <location>
        <position position="406"/>
    </location>
    <ligand>
        <name>GTP</name>
        <dbReference type="ChEBI" id="CHEBI:37565"/>
    </ligand>
</feature>
<dbReference type="Gene3D" id="1.10.300.10">
    <property type="entry name" value="Adenylosuccinate Synthetase, subunit A, domain 2"/>
    <property type="match status" value="1"/>
</dbReference>
<dbReference type="InterPro" id="IPR042111">
    <property type="entry name" value="Adenylosuccinate_synth_dom3"/>
</dbReference>
<comment type="pathway">
    <text evidence="7">Purine metabolism; AMP biosynthesis via de novo pathway; AMP from IMP: step 1/2.</text>
</comment>
<feature type="binding site" description="in other chain" evidence="7">
    <location>
        <position position="404"/>
    </location>
    <ligand>
        <name>IMP</name>
        <dbReference type="ChEBI" id="CHEBI:58053"/>
        <note>ligand shared between dimeric partners</note>
    </ligand>
</feature>
<accession>A0ABS1L4W1</accession>
<keyword evidence="5 7" id="KW-0460">Magnesium</keyword>
<dbReference type="Gene3D" id="3.40.440.10">
    <property type="entry name" value="Adenylosuccinate Synthetase, subunit A, domain 1"/>
    <property type="match status" value="2"/>
</dbReference>
<comment type="function">
    <text evidence="7">Plays an important role in the de novo pathway of purine nucleotide biosynthesis. Catalyzes the first committed step in the biosynthesis of AMP from IMP.</text>
</comment>
<feature type="binding site" description="in other chain" evidence="7">
    <location>
        <position position="326"/>
    </location>
    <ligand>
        <name>IMP</name>
        <dbReference type="ChEBI" id="CHEBI:58053"/>
        <note>ligand shared between dimeric partners</note>
    </ligand>
</feature>
<keyword evidence="6 7" id="KW-0342">GTP-binding</keyword>
<evidence type="ECO:0000256" key="4">
    <source>
        <dbReference type="ARBA" id="ARBA00022755"/>
    </source>
</evidence>
<evidence type="ECO:0000256" key="3">
    <source>
        <dbReference type="ARBA" id="ARBA00022741"/>
    </source>
</evidence>
<sequence>MADAIAATVSGAAAKPGLKQPHVSEVLDDLLVVDSVRIHSQIDALREAFGGAVVHVHLFSSTTVLARRYSERLNSGIAELKSYDDVASDPTEAGVGDLKDDADVAIDTERSNERDVLIRAAAALALLPPADQRLVDVLIGGQYGSEGKGNIAFYLAREYDVLMRVGGPNAGHTVPMPSPYTHRLLPSGTLANGDAKLVIGPGATLDVSLLQEEIAFCQIEAERLSIDPQAMIIEPADREFERTIVADIASTGKGGGAAAARRILGRSAAAVDTPVRLARDAPELAPYLEPTRNVLSETFRGNRRVLLEGTQGTALSLYHGHYPHVTSRDTTTSGTLAESGIGPRRLRRVILVIRTYPIRVQNPDRDGTTSGYMSQEITYEELADRSGIPLAELLETEKGSVSGRQRRVAEFDWDLLRTSVELNGATDIALTFADYISVKNRQAQRYDQLTPDTIQFIEEVERVSGVPVSLITTRFDIRSVIDRRRW</sequence>
<keyword evidence="7" id="KW-0963">Cytoplasm</keyword>
<evidence type="ECO:0000256" key="6">
    <source>
        <dbReference type="ARBA" id="ARBA00023134"/>
    </source>
</evidence>
<dbReference type="InterPro" id="IPR042110">
    <property type="entry name" value="Adenylosuccinate_synth_dom2"/>
</dbReference>
<comment type="subunit">
    <text evidence="7">Homodimer.</text>
</comment>
<evidence type="ECO:0000313" key="8">
    <source>
        <dbReference type="EMBL" id="MBL0746729.1"/>
    </source>
</evidence>
<dbReference type="InterPro" id="IPR027417">
    <property type="entry name" value="P-loop_NTPase"/>
</dbReference>
<comment type="caution">
    <text evidence="8">The sequence shown here is derived from an EMBL/GenBank/DDBJ whole genome shotgun (WGS) entry which is preliminary data.</text>
</comment>